<feature type="compositionally biased region" description="Low complexity" evidence="1">
    <location>
        <begin position="44"/>
        <end position="54"/>
    </location>
</feature>
<dbReference type="AlphaFoldDB" id="A0A7T2GKV8"/>
<dbReference type="Proteomes" id="UP000594873">
    <property type="component" value="Chromosome"/>
</dbReference>
<feature type="compositionally biased region" description="Gly residues" evidence="1">
    <location>
        <begin position="26"/>
        <end position="43"/>
    </location>
</feature>
<reference evidence="2 3" key="1">
    <citation type="submission" date="2020-11" db="EMBL/GenBank/DDBJ databases">
        <title>Genome seq and assembly of Sphingosinicella sp.</title>
        <authorList>
            <person name="Chhetri G."/>
        </authorList>
    </citation>
    <scope>NUCLEOTIDE SEQUENCE [LARGE SCALE GENOMIC DNA]</scope>
    <source>
        <strain evidence="2 3">UDD2</strain>
    </source>
</reference>
<protein>
    <recommendedName>
        <fullName evidence="4">CsbD family protein</fullName>
    </recommendedName>
</protein>
<proteinExistence type="predicted"/>
<feature type="region of interest" description="Disordered" evidence="1">
    <location>
        <begin position="1"/>
        <end position="54"/>
    </location>
</feature>
<evidence type="ECO:0000256" key="1">
    <source>
        <dbReference type="SAM" id="MobiDB-lite"/>
    </source>
</evidence>
<name>A0A7T2GKV8_9SPHN</name>
<organism evidence="2 3">
    <name type="scientific">Allosphingosinicella flava</name>
    <dbReference type="NCBI Taxonomy" id="2771430"/>
    <lineage>
        <taxon>Bacteria</taxon>
        <taxon>Pseudomonadati</taxon>
        <taxon>Pseudomonadota</taxon>
        <taxon>Alphaproteobacteria</taxon>
        <taxon>Sphingomonadales</taxon>
        <taxon>Sphingomonadaceae</taxon>
        <taxon>Allosphingosinicella</taxon>
    </lineage>
</organism>
<keyword evidence="3" id="KW-1185">Reference proteome</keyword>
<evidence type="ECO:0000313" key="3">
    <source>
        <dbReference type="Proteomes" id="UP000594873"/>
    </source>
</evidence>
<dbReference type="EMBL" id="CP065592">
    <property type="protein sequence ID" value="QPQ55741.1"/>
    <property type="molecule type" value="Genomic_DNA"/>
</dbReference>
<gene>
    <name evidence="2" type="ORF">IC614_03895</name>
</gene>
<sequence>MPARNPDELPEGTDHIVNGAMETNGTMGGASGGTGTSGTGGFVASGNSTGTDDTGGNATGIKGQIRQGAQSLKSQATDRVRNYAVDGKDRVTGKLDDLSRIVEDAARSIDERLGSEYGDYARKAATYVTDFSSNIRNKEVDELVDDAKALIRKSPAAAIGIAAVVGFTLVRIVKAGLDESGASSNGSRATPREEA</sequence>
<dbReference type="RefSeq" id="WP_200972487.1">
    <property type="nucleotide sequence ID" value="NZ_CP065592.1"/>
</dbReference>
<evidence type="ECO:0008006" key="4">
    <source>
        <dbReference type="Google" id="ProtNLM"/>
    </source>
</evidence>
<evidence type="ECO:0000313" key="2">
    <source>
        <dbReference type="EMBL" id="QPQ55741.1"/>
    </source>
</evidence>
<dbReference type="KEGG" id="sflv:IC614_03895"/>
<accession>A0A7T2GKV8</accession>